<reference evidence="3" key="1">
    <citation type="submission" date="2021-01" db="EMBL/GenBank/DDBJ databases">
        <authorList>
            <person name="Corre E."/>
            <person name="Pelletier E."/>
            <person name="Niang G."/>
            <person name="Scheremetjew M."/>
            <person name="Finn R."/>
            <person name="Kale V."/>
            <person name="Holt S."/>
            <person name="Cochrane G."/>
            <person name="Meng A."/>
            <person name="Brown T."/>
            <person name="Cohen L."/>
        </authorList>
    </citation>
    <scope>NUCLEOTIDE SEQUENCE</scope>
    <source>
        <strain evidence="3">CCMP2058</strain>
    </source>
</reference>
<keyword evidence="1" id="KW-0880">Kelch repeat</keyword>
<dbReference type="SMART" id="SM00612">
    <property type="entry name" value="Kelch"/>
    <property type="match status" value="6"/>
</dbReference>
<dbReference type="SUPFAM" id="SSF117281">
    <property type="entry name" value="Kelch motif"/>
    <property type="match status" value="2"/>
</dbReference>
<dbReference type="Pfam" id="PF24681">
    <property type="entry name" value="Kelch_KLHDC2_KLHL20_DRC7"/>
    <property type="match status" value="1"/>
</dbReference>
<proteinExistence type="predicted"/>
<dbReference type="PANTHER" id="PTHR46344">
    <property type="entry name" value="OS02G0202900 PROTEIN"/>
    <property type="match status" value="1"/>
</dbReference>
<dbReference type="Gene3D" id="2.120.10.80">
    <property type="entry name" value="Kelch-type beta propeller"/>
    <property type="match status" value="2"/>
</dbReference>
<protein>
    <submittedName>
        <fullName evidence="3">Uncharacterized protein</fullName>
    </submittedName>
</protein>
<evidence type="ECO:0000256" key="2">
    <source>
        <dbReference type="ARBA" id="ARBA00022737"/>
    </source>
</evidence>
<dbReference type="EMBL" id="HBEM01008020">
    <property type="protein sequence ID" value="CAD8439993.1"/>
    <property type="molecule type" value="Transcribed_RNA"/>
</dbReference>
<evidence type="ECO:0000313" key="3">
    <source>
        <dbReference type="EMBL" id="CAD8439993.1"/>
    </source>
</evidence>
<accession>A0A7S0D124</accession>
<dbReference type="Pfam" id="PF01344">
    <property type="entry name" value="Kelch_1"/>
    <property type="match status" value="2"/>
</dbReference>
<sequence length="334" mass="37387">MSALTEVGAQLMAYLEEKKKIVNTVLGYVNHLVGSKATVYIFGGYEGVNESGEANYAHKYNVDRYTWNAMPRMPTPRVHCRAVNLDGLIHVIGGFNNIETCDTVDVFNPSKNTWTTEASRMNEARHSFGAAVFNRKIFVFGGADGRHRPLATCEVYNPETRTWKLLKPMASKRMGCCAIVPDQKRIFVIGGQFGHGLKEVHESVAVFNPSSMEWENDSKIPPMNIPRSDFGCECTAEGIVVFAGEKGNKYLSSTEIYSFLDQKWREIGECNRPRNSFGSFSLNGNIYILGGYSAERLATSECLKLKDLKWLNLPDMPIERSGHTCIVCRESVLQ</sequence>
<dbReference type="AlphaFoldDB" id="A0A7S0D124"/>
<name>A0A7S0D124_9EUKA</name>
<dbReference type="InterPro" id="IPR015915">
    <property type="entry name" value="Kelch-typ_b-propeller"/>
</dbReference>
<dbReference type="InterPro" id="IPR006652">
    <property type="entry name" value="Kelch_1"/>
</dbReference>
<gene>
    <name evidence="3" type="ORF">LAMO00422_LOCUS5629</name>
</gene>
<organism evidence="3">
    <name type="scientific">Amorphochlora amoebiformis</name>
    <dbReference type="NCBI Taxonomy" id="1561963"/>
    <lineage>
        <taxon>Eukaryota</taxon>
        <taxon>Sar</taxon>
        <taxon>Rhizaria</taxon>
        <taxon>Cercozoa</taxon>
        <taxon>Chlorarachniophyceae</taxon>
        <taxon>Amorphochlora</taxon>
    </lineage>
</organism>
<dbReference type="PANTHER" id="PTHR46344:SF27">
    <property type="entry name" value="KELCH REPEAT SUPERFAMILY PROTEIN"/>
    <property type="match status" value="1"/>
</dbReference>
<keyword evidence="2" id="KW-0677">Repeat</keyword>
<evidence type="ECO:0000256" key="1">
    <source>
        <dbReference type="ARBA" id="ARBA00022441"/>
    </source>
</evidence>